<keyword evidence="8 13" id="KW-0653">Protein transport</keyword>
<evidence type="ECO:0000256" key="12">
    <source>
        <dbReference type="ARBA" id="ARBA00025536"/>
    </source>
</evidence>
<evidence type="ECO:0000256" key="15">
    <source>
        <dbReference type="SAM" id="MobiDB-lite"/>
    </source>
</evidence>
<evidence type="ECO:0000256" key="2">
    <source>
        <dbReference type="ARBA" id="ARBA00010844"/>
    </source>
</evidence>
<dbReference type="SUPFAM" id="SSF50978">
    <property type="entry name" value="WD40 repeat-like"/>
    <property type="match status" value="1"/>
</dbReference>
<dbReference type="FunCoup" id="F0YKY2">
    <property type="interactions" value="513"/>
</dbReference>
<evidence type="ECO:0000313" key="18">
    <source>
        <dbReference type="EMBL" id="EGB04206.1"/>
    </source>
</evidence>
<dbReference type="GO" id="GO:0005198">
    <property type="term" value="F:structural molecule activity"/>
    <property type="evidence" value="ECO:0007669"/>
    <property type="project" value="UniProtKB-UniRule"/>
</dbReference>
<evidence type="ECO:0000259" key="17">
    <source>
        <dbReference type="Pfam" id="PF23953"/>
    </source>
</evidence>
<feature type="repeat" description="WD" evidence="14">
    <location>
        <begin position="11"/>
        <end position="52"/>
    </location>
</feature>
<feature type="domain" description="COPA/B second beta-propeller" evidence="16">
    <location>
        <begin position="320"/>
        <end position="583"/>
    </location>
</feature>
<dbReference type="SMART" id="SM00320">
    <property type="entry name" value="WD40"/>
    <property type="match status" value="6"/>
</dbReference>
<dbReference type="FunFam" id="1.25.40.470:FF:000001">
    <property type="entry name" value="Coatomer subunit beta"/>
    <property type="match status" value="1"/>
</dbReference>
<keyword evidence="3 13" id="KW-0813">Transport</keyword>
<evidence type="ECO:0000256" key="3">
    <source>
        <dbReference type="ARBA" id="ARBA00022448"/>
    </source>
</evidence>
<dbReference type="InterPro" id="IPR006692">
    <property type="entry name" value="Beta-prop_COPA/B_2nd"/>
</dbReference>
<dbReference type="EMBL" id="GL833154">
    <property type="protein sequence ID" value="EGB04206.1"/>
    <property type="molecule type" value="Genomic_DNA"/>
</dbReference>
<evidence type="ECO:0000256" key="4">
    <source>
        <dbReference type="ARBA" id="ARBA00022490"/>
    </source>
</evidence>
<proteinExistence type="inferred from homology"/>
<dbReference type="Gene3D" id="2.130.10.10">
    <property type="entry name" value="YVTN repeat-like/Quinoprotein amine dehydrogenase"/>
    <property type="match status" value="1"/>
</dbReference>
<comment type="subunit">
    <text evidence="13">Oligomeric complex that consists of at least the alpha, beta, beta', gamma, delta, epsilon and zeta subunits.</text>
</comment>
<dbReference type="GeneID" id="20221938"/>
<feature type="repeat" description="WD" evidence="14">
    <location>
        <begin position="138"/>
        <end position="180"/>
    </location>
</feature>
<dbReference type="InterPro" id="IPR056176">
    <property type="entry name" value="TPR_COPA_B"/>
</dbReference>
<dbReference type="InterPro" id="IPR020472">
    <property type="entry name" value="WD40_PAC1"/>
</dbReference>
<sequence>MPLRLEIKKRLSARSDRVKCVDLHPTEPWVLSALYSGNIFLWDTETCSLIKSWEICELPVRSCKFIARRSQFICASDDMRLRIYNYNTMEKIKDMEAHADYIRFVEIHPTMPYILSSSDDMSMKLWDWDNNWDCTLTFEGHAHYVMMCKFNLKDTNTFASASLDRTIKVWGLAAQQPHFSLEGHERGVNCIDYYPGGDKPYILSGADDKTVKIWDYQTKACIQTLEGHSNNVCSVLFHPRLPVLVSASEDGTVRIWHATTYRAETTLNYGLERAWSIAAAKESNGLAIGYDEGTILIKLGHDAPVASLDTHTGKLVWAHNNDIQSASLKGLALDSIDGEKLNLATKDMGSCEIFPQTVQHNCNGRFLVVCGDGEYIIYTSQALRNKAFGQALDFAWSAVGTGDFAIRESLSRVKIFKNFKEHRTIKAPISSSEGLFGGACIAVRGPDCICFFDWGEGAFLCKVDVEPSAVYWNETQELVLLVCDEQAFVLKHDKDLVDRSISEDSVSPELGVPGAFEPEHEISDRIVKGQWVGDCFIFSNGAGRLNYFVGGNTMTLCHLDQQSTGPLFMIGYLPREDKVYLMDRSRNVFCYRALLAVLQYQTAVVRQDFETANTILPAIPETEHSSVARFLEAQGYKDVALEVSRDQDHKFDLALELGKLDEATVLLDAMPAHDKDTTDSMTKWKRLGDLALAKCDLSLAERCASNARDLAGLLMLYTAVGDRAGVQTLAGNAVAQGKFNIAFVSFFVLGEIEKCFELLLDTDRIPEAAFLARTYLPSQISRAVKIWREDLKQVSDRAAAGLADPEEYPNLFPDLEWALKVERVFKLNRHKTVLASEFTTAKDDLDLDLIALMKQQFSDGAMDEQPGGTQDATNGDEEGAKVDISTGVDDNFDPVSSDLGNQTLSNDSSPGVNDSGISDTSEIVPELNVNDEADAILNSDFGDDDDDW</sequence>
<comment type="subcellular location">
    <subcellularLocation>
        <location evidence="1 13">Cytoplasmic vesicle</location>
        <location evidence="1 13">COPI-coated vesicle membrane</location>
        <topology evidence="1 13">Peripheral membrane protein</topology>
        <orientation evidence="1 13">Cytoplasmic side</orientation>
    </subcellularLocation>
    <subcellularLocation>
        <location evidence="13">Golgi apparatus membrane</location>
        <topology evidence="13">Peripheral membrane protein</topology>
        <orientation evidence="13">Cytoplasmic side</orientation>
    </subcellularLocation>
    <text evidence="13">The coatomer is cytoplasmic or polymerized on the cytoplasmic side of the Golgi, as well as on the vesicles/buds originating from it.</text>
</comment>
<dbReference type="GO" id="GO:0006886">
    <property type="term" value="P:intracellular protein transport"/>
    <property type="evidence" value="ECO:0007669"/>
    <property type="project" value="UniProtKB-UniRule"/>
</dbReference>
<evidence type="ECO:0000256" key="6">
    <source>
        <dbReference type="ARBA" id="ARBA00022737"/>
    </source>
</evidence>
<dbReference type="PROSITE" id="PS50294">
    <property type="entry name" value="WD_REPEATS_REGION"/>
    <property type="match status" value="3"/>
</dbReference>
<dbReference type="InterPro" id="IPR001680">
    <property type="entry name" value="WD40_rpt"/>
</dbReference>
<dbReference type="GO" id="GO:0030126">
    <property type="term" value="C:COPI vesicle coat"/>
    <property type="evidence" value="ECO:0007669"/>
    <property type="project" value="TreeGrafter"/>
</dbReference>
<feature type="repeat" description="WD" evidence="14">
    <location>
        <begin position="225"/>
        <end position="266"/>
    </location>
</feature>
<keyword evidence="7 13" id="KW-0931">ER-Golgi transport</keyword>
<evidence type="ECO:0000256" key="11">
    <source>
        <dbReference type="ARBA" id="ARBA00023329"/>
    </source>
</evidence>
<dbReference type="RefSeq" id="XP_009041059.1">
    <property type="nucleotide sequence ID" value="XM_009042811.1"/>
</dbReference>
<gene>
    <name evidence="18" type="ORF">AURANDRAFT_39078</name>
</gene>
<evidence type="ECO:0000259" key="16">
    <source>
        <dbReference type="Pfam" id="PF04053"/>
    </source>
</evidence>
<evidence type="ECO:0000256" key="5">
    <source>
        <dbReference type="ARBA" id="ARBA00022574"/>
    </source>
</evidence>
<evidence type="ECO:0000256" key="13">
    <source>
        <dbReference type="PIRNR" id="PIRNR005567"/>
    </source>
</evidence>
<dbReference type="InterPro" id="IPR016453">
    <property type="entry name" value="COPB2"/>
</dbReference>
<evidence type="ECO:0000256" key="9">
    <source>
        <dbReference type="ARBA" id="ARBA00023034"/>
    </source>
</evidence>
<keyword evidence="6" id="KW-0677">Repeat</keyword>
<dbReference type="Gene3D" id="1.25.40.470">
    <property type="match status" value="1"/>
</dbReference>
<evidence type="ECO:0000256" key="14">
    <source>
        <dbReference type="PROSITE-ProRule" id="PRU00221"/>
    </source>
</evidence>
<reference evidence="18 19" key="1">
    <citation type="journal article" date="2011" name="Proc. Natl. Acad. Sci. U.S.A.">
        <title>Niche of harmful alga Aureococcus anophagefferens revealed through ecogenomics.</title>
        <authorList>
            <person name="Gobler C.J."/>
            <person name="Berry D.L."/>
            <person name="Dyhrman S.T."/>
            <person name="Wilhelm S.W."/>
            <person name="Salamov A."/>
            <person name="Lobanov A.V."/>
            <person name="Zhang Y."/>
            <person name="Collier J.L."/>
            <person name="Wurch L.L."/>
            <person name="Kustka A.B."/>
            <person name="Dill B.D."/>
            <person name="Shah M."/>
            <person name="VerBerkmoes N.C."/>
            <person name="Kuo A."/>
            <person name="Terry A."/>
            <person name="Pangilinan J."/>
            <person name="Lindquist E.A."/>
            <person name="Lucas S."/>
            <person name="Paulsen I.T."/>
            <person name="Hattenrath-Lehmann T.K."/>
            <person name="Talmage S.C."/>
            <person name="Walker E.A."/>
            <person name="Koch F."/>
            <person name="Burson A.M."/>
            <person name="Marcoval M.A."/>
            <person name="Tang Y.Z."/>
            <person name="Lecleir G.R."/>
            <person name="Coyne K.J."/>
            <person name="Berg G.M."/>
            <person name="Bertrand E.M."/>
            <person name="Saito M.A."/>
            <person name="Gladyshev V.N."/>
            <person name="Grigoriev I.V."/>
        </authorList>
    </citation>
    <scope>NUCLEOTIDE SEQUENCE [LARGE SCALE GENOMIC DNA]</scope>
    <source>
        <strain evidence="19">CCMP 1984</strain>
    </source>
</reference>
<accession>F0YKY2</accession>
<dbReference type="KEGG" id="aaf:AURANDRAFT_39078"/>
<feature type="region of interest" description="Disordered" evidence="15">
    <location>
        <begin position="859"/>
        <end position="948"/>
    </location>
</feature>
<dbReference type="Pfam" id="PF23953">
    <property type="entry name" value="TPR_COPA_B"/>
    <property type="match status" value="1"/>
</dbReference>
<comment type="similarity">
    <text evidence="2 13">Belongs to the WD repeat COPB2 family.</text>
</comment>
<dbReference type="OMA" id="YVDYYPQ"/>
<evidence type="ECO:0000313" key="19">
    <source>
        <dbReference type="Proteomes" id="UP000002729"/>
    </source>
</evidence>
<dbReference type="Pfam" id="PF00400">
    <property type="entry name" value="WD40"/>
    <property type="match status" value="5"/>
</dbReference>
<dbReference type="GO" id="GO:0006891">
    <property type="term" value="P:intra-Golgi vesicle-mediated transport"/>
    <property type="evidence" value="ECO:0007669"/>
    <property type="project" value="TreeGrafter"/>
</dbReference>
<keyword evidence="5 14" id="KW-0853">WD repeat</keyword>
<feature type="repeat" description="WD" evidence="14">
    <location>
        <begin position="181"/>
        <end position="224"/>
    </location>
</feature>
<dbReference type="PANTHER" id="PTHR19876">
    <property type="entry name" value="COATOMER"/>
    <property type="match status" value="1"/>
</dbReference>
<dbReference type="GO" id="GO:0006890">
    <property type="term" value="P:retrograde vesicle-mediated transport, Golgi to endoplasmic reticulum"/>
    <property type="evidence" value="ECO:0007669"/>
    <property type="project" value="TreeGrafter"/>
</dbReference>
<dbReference type="AlphaFoldDB" id="F0YKY2"/>
<keyword evidence="4 13" id="KW-0963">Cytoplasm</keyword>
<keyword evidence="10 13" id="KW-0472">Membrane</keyword>
<feature type="repeat" description="WD" evidence="14">
    <location>
        <begin position="95"/>
        <end position="127"/>
    </location>
</feature>
<dbReference type="InterPro" id="IPR036322">
    <property type="entry name" value="WD40_repeat_dom_sf"/>
</dbReference>
<evidence type="ECO:0000256" key="1">
    <source>
        <dbReference type="ARBA" id="ARBA00004347"/>
    </source>
</evidence>
<protein>
    <recommendedName>
        <fullName evidence="13">Coatomer subunit beta'</fullName>
    </recommendedName>
</protein>
<dbReference type="GO" id="GO:0000139">
    <property type="term" value="C:Golgi membrane"/>
    <property type="evidence" value="ECO:0007669"/>
    <property type="project" value="UniProtKB-SubCell"/>
</dbReference>
<dbReference type="OrthoDB" id="2150324at2759"/>
<evidence type="ECO:0000256" key="10">
    <source>
        <dbReference type="ARBA" id="ARBA00023136"/>
    </source>
</evidence>
<dbReference type="FunFam" id="2.130.10.10:FF:000016">
    <property type="entry name" value="Coatomer alpha subunit, putative"/>
    <property type="match status" value="1"/>
</dbReference>
<feature type="domain" description="COPA/B TPR" evidence="17">
    <location>
        <begin position="600"/>
        <end position="788"/>
    </location>
</feature>
<feature type="compositionally biased region" description="Polar residues" evidence="15">
    <location>
        <begin position="898"/>
        <end position="921"/>
    </location>
</feature>
<name>F0YKY2_AURAN</name>
<dbReference type="InterPro" id="IPR015943">
    <property type="entry name" value="WD40/YVTN_repeat-like_dom_sf"/>
</dbReference>
<dbReference type="PROSITE" id="PS50082">
    <property type="entry name" value="WD_REPEATS_2"/>
    <property type="match status" value="5"/>
</dbReference>
<dbReference type="PRINTS" id="PR00320">
    <property type="entry name" value="GPROTEINBRPT"/>
</dbReference>
<organism evidence="19">
    <name type="scientific">Aureococcus anophagefferens</name>
    <name type="common">Harmful bloom alga</name>
    <dbReference type="NCBI Taxonomy" id="44056"/>
    <lineage>
        <taxon>Eukaryota</taxon>
        <taxon>Sar</taxon>
        <taxon>Stramenopiles</taxon>
        <taxon>Ochrophyta</taxon>
        <taxon>Pelagophyceae</taxon>
        <taxon>Pelagomonadales</taxon>
        <taxon>Pelagomonadaceae</taxon>
        <taxon>Aureococcus</taxon>
    </lineage>
</organism>
<dbReference type="PANTHER" id="PTHR19876:SF2">
    <property type="entry name" value="COATOMER SUBUNIT BETA"/>
    <property type="match status" value="1"/>
</dbReference>
<keyword evidence="9 13" id="KW-0333">Golgi apparatus</keyword>
<dbReference type="GO" id="GO:0006888">
    <property type="term" value="P:endoplasmic reticulum to Golgi vesicle-mediated transport"/>
    <property type="evidence" value="ECO:0007669"/>
    <property type="project" value="TreeGrafter"/>
</dbReference>
<dbReference type="eggNOG" id="KOG0276">
    <property type="taxonomic scope" value="Eukaryota"/>
</dbReference>
<dbReference type="SUPFAM" id="SSF63829">
    <property type="entry name" value="Calcium-dependent phosphotriesterase"/>
    <property type="match status" value="1"/>
</dbReference>
<dbReference type="CDD" id="cd00200">
    <property type="entry name" value="WD40"/>
    <property type="match status" value="1"/>
</dbReference>
<dbReference type="Proteomes" id="UP000002729">
    <property type="component" value="Unassembled WGS sequence"/>
</dbReference>
<keyword evidence="11 13" id="KW-0968">Cytoplasmic vesicle</keyword>
<dbReference type="InterPro" id="IPR050844">
    <property type="entry name" value="Coatomer_complex_subunit"/>
</dbReference>
<evidence type="ECO:0000256" key="8">
    <source>
        <dbReference type="ARBA" id="ARBA00022927"/>
    </source>
</evidence>
<dbReference type="Pfam" id="PF04053">
    <property type="entry name" value="B-prop_COPA_B_2nd"/>
    <property type="match status" value="1"/>
</dbReference>
<keyword evidence="19" id="KW-1185">Reference proteome</keyword>
<comment type="function">
    <text evidence="12 13">The coatomer is a cytosolic protein complex that binds to dilysine motifs and reversibly associates with Golgi non-clathrin-coated vesicles, which further mediate biosynthetic protein transport from the ER, via the Golgi up to the trans Golgi network. Coatomer complex is required for budding from Golgi membranes, and is essential for the retrograde Golgi-to-ER transport of dilysine-tagged proteins.</text>
</comment>
<dbReference type="PIRSF" id="PIRSF005567">
    <property type="entry name" value="Coatomer_beta'_subunit"/>
    <property type="match status" value="1"/>
</dbReference>
<evidence type="ECO:0000256" key="7">
    <source>
        <dbReference type="ARBA" id="ARBA00022892"/>
    </source>
</evidence>
<dbReference type="CDD" id="cd22947">
    <property type="entry name" value="Coatomer_WDAD_beta-like"/>
    <property type="match status" value="1"/>
</dbReference>
<dbReference type="InParanoid" id="F0YKY2"/>